<evidence type="ECO:0000256" key="5">
    <source>
        <dbReference type="ARBA" id="ARBA00022832"/>
    </source>
</evidence>
<dbReference type="PANTHER" id="PTHR11157">
    <property type="entry name" value="FATTY ACID ACYL TRANSFERASE-RELATED"/>
    <property type="match status" value="1"/>
</dbReference>
<dbReference type="STRING" id="6973.A0A2P8YDP0"/>
<feature type="transmembrane region" description="Helical" evidence="10">
    <location>
        <begin position="115"/>
        <end position="135"/>
    </location>
</feature>
<protein>
    <recommendedName>
        <fullName evidence="10">Elongation of very long chain fatty acids protein</fullName>
        <ecNumber evidence="10">2.3.1.199</ecNumber>
    </recommendedName>
    <alternativeName>
        <fullName evidence="10">Very-long-chain 3-oxoacyl-CoA synthase</fullName>
    </alternativeName>
</protein>
<evidence type="ECO:0000256" key="3">
    <source>
        <dbReference type="ARBA" id="ARBA00022679"/>
    </source>
</evidence>
<dbReference type="OrthoDB" id="434092at2759"/>
<gene>
    <name evidence="11" type="primary">Elo12</name>
</gene>
<evidence type="ECO:0000256" key="8">
    <source>
        <dbReference type="ARBA" id="ARBA00023136"/>
    </source>
</evidence>
<feature type="transmembrane region" description="Helical" evidence="10">
    <location>
        <begin position="205"/>
        <end position="226"/>
    </location>
</feature>
<dbReference type="InterPro" id="IPR002076">
    <property type="entry name" value="ELO_fam"/>
</dbReference>
<evidence type="ECO:0000256" key="4">
    <source>
        <dbReference type="ARBA" id="ARBA00022692"/>
    </source>
</evidence>
<proteinExistence type="evidence at transcript level"/>
<keyword evidence="9 10" id="KW-0275">Fatty acid biosynthesis</keyword>
<evidence type="ECO:0000256" key="6">
    <source>
        <dbReference type="ARBA" id="ARBA00022989"/>
    </source>
</evidence>
<reference evidence="11" key="1">
    <citation type="submission" date="2020-12" db="EMBL/GenBank/DDBJ databases">
        <authorList>
            <person name="Pei X.-J."/>
        </authorList>
    </citation>
    <scope>NUCLEOTIDE SEQUENCE</scope>
</reference>
<feature type="transmembrane region" description="Helical" evidence="10">
    <location>
        <begin position="238"/>
        <end position="255"/>
    </location>
</feature>
<dbReference type="GO" id="GO:0005789">
    <property type="term" value="C:endoplasmic reticulum membrane"/>
    <property type="evidence" value="ECO:0007669"/>
    <property type="project" value="TreeGrafter"/>
</dbReference>
<keyword evidence="8 10" id="KW-0472">Membrane</keyword>
<name>A0A2P8YDP0_BLAGE</name>
<evidence type="ECO:0000256" key="7">
    <source>
        <dbReference type="ARBA" id="ARBA00023098"/>
    </source>
</evidence>
<keyword evidence="4 10" id="KW-0812">Transmembrane</keyword>
<dbReference type="EMBL" id="MW380226">
    <property type="protein sequence ID" value="QXU64623.1"/>
    <property type="molecule type" value="mRNA"/>
</dbReference>
<dbReference type="GO" id="GO:0042761">
    <property type="term" value="P:very long-chain fatty acid biosynthetic process"/>
    <property type="evidence" value="ECO:0007669"/>
    <property type="project" value="TreeGrafter"/>
</dbReference>
<keyword evidence="5 10" id="KW-0276">Fatty acid metabolism</keyword>
<feature type="transmembrane region" description="Helical" evidence="10">
    <location>
        <begin position="171"/>
        <end position="193"/>
    </location>
</feature>
<evidence type="ECO:0000256" key="1">
    <source>
        <dbReference type="ARBA" id="ARBA00004141"/>
    </source>
</evidence>
<dbReference type="PANTHER" id="PTHR11157:SF113">
    <property type="entry name" value="ELONGATION OF VERY LONG CHAIN FATTY ACIDS PROTEIN"/>
    <property type="match status" value="1"/>
</dbReference>
<comment type="catalytic activity">
    <reaction evidence="10">
        <text>a very-long-chain acyl-CoA + malonyl-CoA + H(+) = a very-long-chain 3-oxoacyl-CoA + CO2 + CoA</text>
        <dbReference type="Rhea" id="RHEA:32727"/>
        <dbReference type="ChEBI" id="CHEBI:15378"/>
        <dbReference type="ChEBI" id="CHEBI:16526"/>
        <dbReference type="ChEBI" id="CHEBI:57287"/>
        <dbReference type="ChEBI" id="CHEBI:57384"/>
        <dbReference type="ChEBI" id="CHEBI:90725"/>
        <dbReference type="ChEBI" id="CHEBI:90736"/>
        <dbReference type="EC" id="2.3.1.199"/>
    </reaction>
</comment>
<dbReference type="InterPro" id="IPR030457">
    <property type="entry name" value="ELO_CS"/>
</dbReference>
<organism evidence="11">
    <name type="scientific">Blattella germanica</name>
    <name type="common">German cockroach</name>
    <name type="synonym">Blatta germanica</name>
    <dbReference type="NCBI Taxonomy" id="6973"/>
    <lineage>
        <taxon>Eukaryota</taxon>
        <taxon>Metazoa</taxon>
        <taxon>Ecdysozoa</taxon>
        <taxon>Arthropoda</taxon>
        <taxon>Hexapoda</taxon>
        <taxon>Insecta</taxon>
        <taxon>Pterygota</taxon>
        <taxon>Neoptera</taxon>
        <taxon>Polyneoptera</taxon>
        <taxon>Dictyoptera</taxon>
        <taxon>Blattodea</taxon>
        <taxon>Blaberoidea</taxon>
        <taxon>Blattellidae</taxon>
        <taxon>Blattella</taxon>
    </lineage>
</organism>
<feature type="transmembrane region" description="Helical" evidence="10">
    <location>
        <begin position="24"/>
        <end position="45"/>
    </location>
</feature>
<keyword evidence="6 10" id="KW-1133">Transmembrane helix</keyword>
<dbReference type="AlphaFoldDB" id="A0A2P8YDP0"/>
<keyword evidence="7 10" id="KW-0443">Lipid metabolism</keyword>
<evidence type="ECO:0000313" key="11">
    <source>
        <dbReference type="EMBL" id="QXU64623.1"/>
    </source>
</evidence>
<dbReference type="GO" id="GO:0034626">
    <property type="term" value="P:fatty acid elongation, polyunsaturated fatty acid"/>
    <property type="evidence" value="ECO:0007669"/>
    <property type="project" value="TreeGrafter"/>
</dbReference>
<comment type="similarity">
    <text evidence="10">Belongs to the ELO family.</text>
</comment>
<dbReference type="Pfam" id="PF01151">
    <property type="entry name" value="ELO"/>
    <property type="match status" value="1"/>
</dbReference>
<comment type="subcellular location">
    <subcellularLocation>
        <location evidence="1">Membrane</location>
        <topology evidence="1">Multi-pass membrane protein</topology>
    </subcellularLocation>
</comment>
<dbReference type="GO" id="GO:0009922">
    <property type="term" value="F:fatty acid elongase activity"/>
    <property type="evidence" value="ECO:0007669"/>
    <property type="project" value="UniProtKB-EC"/>
</dbReference>
<dbReference type="EC" id="2.3.1.199" evidence="10"/>
<dbReference type="GO" id="GO:0030148">
    <property type="term" value="P:sphingolipid biosynthetic process"/>
    <property type="evidence" value="ECO:0007669"/>
    <property type="project" value="TreeGrafter"/>
</dbReference>
<dbReference type="GO" id="GO:0034625">
    <property type="term" value="P:fatty acid elongation, monounsaturated fatty acid"/>
    <property type="evidence" value="ECO:0007669"/>
    <property type="project" value="TreeGrafter"/>
</dbReference>
<keyword evidence="2 10" id="KW-0444">Lipid biosynthesis</keyword>
<evidence type="ECO:0000256" key="2">
    <source>
        <dbReference type="ARBA" id="ARBA00022516"/>
    </source>
</evidence>
<evidence type="ECO:0000256" key="10">
    <source>
        <dbReference type="RuleBase" id="RU361115"/>
    </source>
</evidence>
<feature type="transmembrane region" description="Helical" evidence="10">
    <location>
        <begin position="147"/>
        <end position="165"/>
    </location>
</feature>
<dbReference type="GO" id="GO:0019367">
    <property type="term" value="P:fatty acid elongation, saturated fatty acid"/>
    <property type="evidence" value="ECO:0007669"/>
    <property type="project" value="TreeGrafter"/>
</dbReference>
<accession>A0A2P8YDP0</accession>
<feature type="transmembrane region" description="Helical" evidence="10">
    <location>
        <begin position="66"/>
        <end position="85"/>
    </location>
</feature>
<dbReference type="PROSITE" id="PS01188">
    <property type="entry name" value="ELO"/>
    <property type="match status" value="1"/>
</dbReference>
<evidence type="ECO:0000256" key="9">
    <source>
        <dbReference type="ARBA" id="ARBA00023160"/>
    </source>
</evidence>
<sequence>MAALTTSISEFLTFLRDKSDPRTVNWMFVGNPLPLFAILLFYLYYVKIEGPRFMKNRKPYDLNSVIRVYNIGQMFACVYLFYSILTSGWTDGQITLGCSPPVLSYDPQRMRMASLLWWTLLLKMVELLETCFFVWRKKFNQVSFLHVYHHFSTLVLVWMGCAYAPGGMATFPVMINCLVHVIMYAYYLLANMGPKVQKKINKLKPYLTTIQMVQFAILLIHMLPAFKESCAMPKIFPYYYSVTVLMIFYLFYDFYNKSYKGKSHKQ</sequence>
<keyword evidence="3 10" id="KW-0808">Transferase</keyword>